<evidence type="ECO:0000313" key="13">
    <source>
        <dbReference type="EMBL" id="AOV16906.1"/>
    </source>
</evidence>
<proteinExistence type="inferred from homology"/>
<feature type="transmembrane region" description="Helical" evidence="12">
    <location>
        <begin position="295"/>
        <end position="320"/>
    </location>
</feature>
<dbReference type="KEGG" id="aaeo:BJI67_07375"/>
<keyword evidence="14" id="KW-1185">Reference proteome</keyword>
<dbReference type="RefSeq" id="WP_070072489.1">
    <property type="nucleotide sequence ID" value="NZ_CP017448.1"/>
</dbReference>
<organism evidence="13 14">
    <name type="scientific">Acidihalobacter aeolianus</name>
    <dbReference type="NCBI Taxonomy" id="2792603"/>
    <lineage>
        <taxon>Bacteria</taxon>
        <taxon>Pseudomonadati</taxon>
        <taxon>Pseudomonadota</taxon>
        <taxon>Gammaproteobacteria</taxon>
        <taxon>Chromatiales</taxon>
        <taxon>Ectothiorhodospiraceae</taxon>
        <taxon>Acidihalobacter</taxon>
    </lineage>
</organism>
<keyword evidence="6 12" id="KW-0812">Transmembrane</keyword>
<dbReference type="Pfam" id="PF02322">
    <property type="entry name" value="Cyt_bd_oxida_II"/>
    <property type="match status" value="1"/>
</dbReference>
<feature type="transmembrane region" description="Helical" evidence="12">
    <location>
        <begin position="126"/>
        <end position="153"/>
    </location>
</feature>
<evidence type="ECO:0000256" key="8">
    <source>
        <dbReference type="ARBA" id="ARBA00022982"/>
    </source>
</evidence>
<sequence>MEIFTTYAILKIVWWLLLGVLLMGLAIMVGMDMGVGTILRYVGRTDDDRRVALNIIGPHWDGNQVWFILGGGAIFAAWPTIYGTAFSGLYVVMLVLLWSMIVRPLGFEYRSKLSSPQWRNVWDWTLFVSGFVPMLVYGAAMGNVLMGFPFHFAQEGTAVSVYTGSFISLFNPFAILAGLVSVSMSAMMGALMLMNRGEGALFERSRRVAMATGPLALVLFTIAGVWVANMHGFVITGPVIPGMQATPLATQPVAIESGGWLHNYGAHPVLWLLPIVTYLSVALAVLLARNGRSHVAWWLGALGWIGILGTVGAATFPFLMPSLSDPAHSLIVWNSSSSANTLGWMLGWTIVFVPAILAYTSWCYWVMRGKVTSSQINADDHAY</sequence>
<feature type="transmembrane region" description="Helical" evidence="12">
    <location>
        <begin position="269"/>
        <end position="288"/>
    </location>
</feature>
<evidence type="ECO:0000256" key="2">
    <source>
        <dbReference type="ARBA" id="ARBA00007543"/>
    </source>
</evidence>
<evidence type="ECO:0000313" key="14">
    <source>
        <dbReference type="Proteomes" id="UP000095342"/>
    </source>
</evidence>
<keyword evidence="11 12" id="KW-0472">Membrane</keyword>
<dbReference type="GO" id="GO:0046872">
    <property type="term" value="F:metal ion binding"/>
    <property type="evidence" value="ECO:0007669"/>
    <property type="project" value="UniProtKB-KW"/>
</dbReference>
<evidence type="ECO:0000256" key="12">
    <source>
        <dbReference type="SAM" id="Phobius"/>
    </source>
</evidence>
<dbReference type="PANTHER" id="PTHR43141:SF5">
    <property type="entry name" value="CYTOCHROME BD-I UBIQUINOL OXIDASE SUBUNIT 2"/>
    <property type="match status" value="1"/>
</dbReference>
<dbReference type="NCBIfam" id="TIGR00203">
    <property type="entry name" value="cydB"/>
    <property type="match status" value="1"/>
</dbReference>
<protein>
    <submittedName>
        <fullName evidence="13">Cytochrome d ubiquinol oxidase subunit II</fullName>
    </submittedName>
</protein>
<keyword evidence="8" id="KW-0249">Electron transport</keyword>
<evidence type="ECO:0000256" key="3">
    <source>
        <dbReference type="ARBA" id="ARBA00022448"/>
    </source>
</evidence>
<evidence type="ECO:0000256" key="1">
    <source>
        <dbReference type="ARBA" id="ARBA00004651"/>
    </source>
</evidence>
<feature type="transmembrane region" description="Helical" evidence="12">
    <location>
        <begin position="215"/>
        <end position="240"/>
    </location>
</feature>
<evidence type="ECO:0000256" key="11">
    <source>
        <dbReference type="ARBA" id="ARBA00023136"/>
    </source>
</evidence>
<evidence type="ECO:0000256" key="10">
    <source>
        <dbReference type="ARBA" id="ARBA00023004"/>
    </source>
</evidence>
<keyword evidence="5" id="KW-0349">Heme</keyword>
<keyword evidence="3" id="KW-0813">Transport</keyword>
<evidence type="ECO:0000256" key="5">
    <source>
        <dbReference type="ARBA" id="ARBA00022617"/>
    </source>
</evidence>
<evidence type="ECO:0000256" key="4">
    <source>
        <dbReference type="ARBA" id="ARBA00022475"/>
    </source>
</evidence>
<reference evidence="13 14" key="1">
    <citation type="submission" date="2016-09" db="EMBL/GenBank/DDBJ databases">
        <title>Acidihalobacter prosperus V6 (DSM14174).</title>
        <authorList>
            <person name="Khaleque H.N."/>
            <person name="Ramsay J.P."/>
            <person name="Murphy R.J.T."/>
            <person name="Kaksonen A.H."/>
            <person name="Boxall N.J."/>
            <person name="Watkin E.L.J."/>
        </authorList>
    </citation>
    <scope>NUCLEOTIDE SEQUENCE [LARGE SCALE GENOMIC DNA]</scope>
    <source>
        <strain evidence="13 14">V6</strain>
    </source>
</reference>
<dbReference type="Proteomes" id="UP000095342">
    <property type="component" value="Chromosome"/>
</dbReference>
<dbReference type="PANTHER" id="PTHR43141">
    <property type="entry name" value="CYTOCHROME BD2 SUBUNIT II"/>
    <property type="match status" value="1"/>
</dbReference>
<dbReference type="InterPro" id="IPR003317">
    <property type="entry name" value="Cyt-d_oxidase_su2"/>
</dbReference>
<dbReference type="PIRSF" id="PIRSF000267">
    <property type="entry name" value="Cyt_oxidse_sub2"/>
    <property type="match status" value="1"/>
</dbReference>
<feature type="transmembrane region" description="Helical" evidence="12">
    <location>
        <begin position="345"/>
        <end position="367"/>
    </location>
</feature>
<keyword evidence="7" id="KW-0479">Metal-binding</keyword>
<keyword evidence="10" id="KW-0408">Iron</keyword>
<evidence type="ECO:0000256" key="9">
    <source>
        <dbReference type="ARBA" id="ARBA00022989"/>
    </source>
</evidence>
<feature type="transmembrane region" description="Helical" evidence="12">
    <location>
        <begin position="12"/>
        <end position="42"/>
    </location>
</feature>
<dbReference type="GO" id="GO:0009055">
    <property type="term" value="F:electron transfer activity"/>
    <property type="evidence" value="ECO:0007669"/>
    <property type="project" value="TreeGrafter"/>
</dbReference>
<dbReference type="GO" id="GO:0019646">
    <property type="term" value="P:aerobic electron transport chain"/>
    <property type="evidence" value="ECO:0007669"/>
    <property type="project" value="TreeGrafter"/>
</dbReference>
<feature type="transmembrane region" description="Helical" evidence="12">
    <location>
        <begin position="173"/>
        <end position="194"/>
    </location>
</feature>
<comment type="subcellular location">
    <subcellularLocation>
        <location evidence="1">Cell membrane</location>
        <topology evidence="1">Multi-pass membrane protein</topology>
    </subcellularLocation>
</comment>
<dbReference type="GO" id="GO:0016682">
    <property type="term" value="F:oxidoreductase activity, acting on diphenols and related substances as donors, oxygen as acceptor"/>
    <property type="evidence" value="ECO:0007669"/>
    <property type="project" value="TreeGrafter"/>
</dbReference>
<accession>A0A1D8K7J4</accession>
<keyword evidence="9 12" id="KW-1133">Transmembrane helix</keyword>
<evidence type="ECO:0000256" key="6">
    <source>
        <dbReference type="ARBA" id="ARBA00022692"/>
    </source>
</evidence>
<feature type="transmembrane region" description="Helical" evidence="12">
    <location>
        <begin position="87"/>
        <end position="105"/>
    </location>
</feature>
<dbReference type="GO" id="GO:0070069">
    <property type="term" value="C:cytochrome complex"/>
    <property type="evidence" value="ECO:0007669"/>
    <property type="project" value="TreeGrafter"/>
</dbReference>
<gene>
    <name evidence="13" type="ORF">BJI67_07375</name>
</gene>
<keyword evidence="4" id="KW-1003">Cell membrane</keyword>
<evidence type="ECO:0000256" key="7">
    <source>
        <dbReference type="ARBA" id="ARBA00022723"/>
    </source>
</evidence>
<dbReference type="GO" id="GO:0005886">
    <property type="term" value="C:plasma membrane"/>
    <property type="evidence" value="ECO:0007669"/>
    <property type="project" value="UniProtKB-SubCell"/>
</dbReference>
<name>A0A1D8K7J4_9GAMM</name>
<dbReference type="AlphaFoldDB" id="A0A1D8K7J4"/>
<dbReference type="EMBL" id="CP017448">
    <property type="protein sequence ID" value="AOV16906.1"/>
    <property type="molecule type" value="Genomic_DNA"/>
</dbReference>
<comment type="similarity">
    <text evidence="2">Belongs to the cytochrome ubiquinol oxidase subunit 2 family.</text>
</comment>